<evidence type="ECO:0000256" key="7">
    <source>
        <dbReference type="ARBA" id="ARBA00022679"/>
    </source>
</evidence>
<dbReference type="InterPro" id="IPR017441">
    <property type="entry name" value="Protein_kinase_ATP_BS"/>
</dbReference>
<gene>
    <name evidence="19" type="primary">RAD53_1</name>
    <name evidence="19" type="ORF">LTR69_011272</name>
</gene>
<keyword evidence="8 15" id="KW-0547">Nucleotide-binding</keyword>
<dbReference type="GO" id="GO:0004674">
    <property type="term" value="F:protein serine/threonine kinase activity"/>
    <property type="evidence" value="ECO:0007669"/>
    <property type="project" value="UniProtKB-EC"/>
</dbReference>
<dbReference type="InterPro" id="IPR000253">
    <property type="entry name" value="FHA_dom"/>
</dbReference>
<feature type="domain" description="FHA" evidence="17">
    <location>
        <begin position="82"/>
        <end position="132"/>
    </location>
</feature>
<comment type="subcellular location">
    <subcellularLocation>
        <location evidence="1">Preautophagosomal structure membrane</location>
        <topology evidence="1">Peripheral membrane protein</topology>
    </subcellularLocation>
</comment>
<evidence type="ECO:0000256" key="6">
    <source>
        <dbReference type="ARBA" id="ARBA00022527"/>
    </source>
</evidence>
<sequence length="883" mass="100732">MDDLNTILTLTPADKLGLAFGAFRLPHNRSRYVKPSAFIDDSPSRETTPCESLDDDTPVDDSRYHHCIIMSFGQETREEGRFTFGSDPALCDVLLASKRGQHKISRRHFYITFDDQQRPVIIDNSTNGLTVSYDGQAENERRSHFQWIIFDDFKKITVTLRKNGLAFDIHLPQHYKTHREEYKNKVNIFTADAPSEHLVAFDNLALRSQGTSFAPSESLSPNKRPIYLKRRELGRGAFGLVRKVINASTGHEYAGKEFFHEKGWEKEIEIMKGLYHAHIVHFVDSRTAPKPFMVMEYLPLGNLASQDRVSSISDTEMLVVCNQTLEGLSCLHGQNITHRDLKPENILLRSRTPIHIKLADFGLAQDRSDLKTFCGSPMYAAPEIFLGQHYTAVVDIWSLAVVVMTFVYGLPESSQPGNTKQKGKAVKKEILQSKGVSWCQSLIVSADDWESDHLIDFLTMHMLRWNPQERLSAAECLRKASEINLFSESIARTGKLTPRLQPVHDTDDIDAEEASTIIGSLGHMDRLSRNVRASLRSEGDMLRSVGSSPPLVPSDDERNPSVFREQCDTRSAKRRRTANDTEPVDLPQPPTEGGFKWNNRGATLQINETNEMTESTIDRLLHVPRSSLKFMTPSHSFTQGPAMNNTKGQAYRFRNDQIADLPDHQERQTPEQLPLRIYHTPDFFKIRIDTGNVAVHKKDLKVNVTNIMTLLRMDAQRFMLQRKELQFEQIHPSGWYVDFQDAIQICESLGVSQMARALQQGRSVYESQLQRGSLQESRAMPEISEAPLRRRHETREAHELTRNVTEDELNGDDIHGRPTPLQVPERANQMLVRPGRKRHPCTTRLEEFYNKNKAPTTSDYKHLAKETGAEIDWIRVSDKRNTI</sequence>
<dbReference type="PROSITE" id="PS00107">
    <property type="entry name" value="PROTEIN_KINASE_ATP"/>
    <property type="match status" value="1"/>
</dbReference>
<evidence type="ECO:0000256" key="2">
    <source>
        <dbReference type="ARBA" id="ARBA00005575"/>
    </source>
</evidence>
<evidence type="ECO:0000256" key="12">
    <source>
        <dbReference type="ARBA" id="ARBA00030237"/>
    </source>
</evidence>
<dbReference type="CDD" id="cd00060">
    <property type="entry name" value="FHA"/>
    <property type="match status" value="1"/>
</dbReference>
<dbReference type="InterPro" id="IPR008271">
    <property type="entry name" value="Ser/Thr_kinase_AS"/>
</dbReference>
<dbReference type="InterPro" id="IPR045269">
    <property type="entry name" value="Atg1-like"/>
</dbReference>
<dbReference type="PROSITE" id="PS50006">
    <property type="entry name" value="FHA_DOMAIN"/>
    <property type="match status" value="1"/>
</dbReference>
<evidence type="ECO:0000313" key="20">
    <source>
        <dbReference type="Proteomes" id="UP001345691"/>
    </source>
</evidence>
<keyword evidence="9 19" id="KW-0418">Kinase</keyword>
<evidence type="ECO:0000256" key="8">
    <source>
        <dbReference type="ARBA" id="ARBA00022741"/>
    </source>
</evidence>
<evidence type="ECO:0000256" key="14">
    <source>
        <dbReference type="ARBA" id="ARBA00048679"/>
    </source>
</evidence>
<dbReference type="EMBL" id="JAVRRF010000052">
    <property type="protein sequence ID" value="KAK5048773.1"/>
    <property type="molecule type" value="Genomic_DNA"/>
</dbReference>
<evidence type="ECO:0000259" key="17">
    <source>
        <dbReference type="PROSITE" id="PS50006"/>
    </source>
</evidence>
<evidence type="ECO:0000256" key="9">
    <source>
        <dbReference type="ARBA" id="ARBA00022777"/>
    </source>
</evidence>
<accession>A0ABR0IUN2</accession>
<reference evidence="19 20" key="1">
    <citation type="submission" date="2023-08" db="EMBL/GenBank/DDBJ databases">
        <title>Black Yeasts Isolated from many extreme environments.</title>
        <authorList>
            <person name="Coleine C."/>
            <person name="Stajich J.E."/>
            <person name="Selbmann L."/>
        </authorList>
    </citation>
    <scope>NUCLEOTIDE SEQUENCE [LARGE SCALE GENOMIC DNA]</scope>
    <source>
        <strain evidence="19 20">CCFEE 6328</strain>
    </source>
</reference>
<keyword evidence="20" id="KW-1185">Reference proteome</keyword>
<comment type="catalytic activity">
    <reaction evidence="13">
        <text>L-threonyl-[protein] + ATP = O-phospho-L-threonyl-[protein] + ADP + H(+)</text>
        <dbReference type="Rhea" id="RHEA:46608"/>
        <dbReference type="Rhea" id="RHEA-COMP:11060"/>
        <dbReference type="Rhea" id="RHEA-COMP:11605"/>
        <dbReference type="ChEBI" id="CHEBI:15378"/>
        <dbReference type="ChEBI" id="CHEBI:30013"/>
        <dbReference type="ChEBI" id="CHEBI:30616"/>
        <dbReference type="ChEBI" id="CHEBI:61977"/>
        <dbReference type="ChEBI" id="CHEBI:456216"/>
        <dbReference type="EC" id="2.7.11.1"/>
    </reaction>
</comment>
<dbReference type="Proteomes" id="UP001345691">
    <property type="component" value="Unassembled WGS sequence"/>
</dbReference>
<dbReference type="PROSITE" id="PS00108">
    <property type="entry name" value="PROTEIN_KINASE_ST"/>
    <property type="match status" value="1"/>
</dbReference>
<proteinExistence type="inferred from homology"/>
<evidence type="ECO:0000313" key="19">
    <source>
        <dbReference type="EMBL" id="KAK5048773.1"/>
    </source>
</evidence>
<evidence type="ECO:0000256" key="1">
    <source>
        <dbReference type="ARBA" id="ARBA00004623"/>
    </source>
</evidence>
<feature type="domain" description="Protein kinase" evidence="18">
    <location>
        <begin position="227"/>
        <end position="485"/>
    </location>
</feature>
<dbReference type="InterPro" id="IPR008984">
    <property type="entry name" value="SMAD_FHA_dom_sf"/>
</dbReference>
<comment type="catalytic activity">
    <reaction evidence="14">
        <text>L-seryl-[protein] + ATP = O-phospho-L-seryl-[protein] + ADP + H(+)</text>
        <dbReference type="Rhea" id="RHEA:17989"/>
        <dbReference type="Rhea" id="RHEA-COMP:9863"/>
        <dbReference type="Rhea" id="RHEA-COMP:11604"/>
        <dbReference type="ChEBI" id="CHEBI:15378"/>
        <dbReference type="ChEBI" id="CHEBI:29999"/>
        <dbReference type="ChEBI" id="CHEBI:30616"/>
        <dbReference type="ChEBI" id="CHEBI:83421"/>
        <dbReference type="ChEBI" id="CHEBI:456216"/>
        <dbReference type="EC" id="2.7.11.1"/>
    </reaction>
</comment>
<feature type="region of interest" description="Disordered" evidence="16">
    <location>
        <begin position="37"/>
        <end position="57"/>
    </location>
</feature>
<dbReference type="Pfam" id="PF00498">
    <property type="entry name" value="FHA"/>
    <property type="match status" value="1"/>
</dbReference>
<keyword evidence="10 15" id="KW-0067">ATP-binding</keyword>
<evidence type="ECO:0000256" key="15">
    <source>
        <dbReference type="PROSITE-ProRule" id="PRU10141"/>
    </source>
</evidence>
<evidence type="ECO:0000256" key="5">
    <source>
        <dbReference type="ARBA" id="ARBA00019599"/>
    </source>
</evidence>
<feature type="binding site" evidence="15">
    <location>
        <position position="256"/>
    </location>
    <ligand>
        <name>ATP</name>
        <dbReference type="ChEBI" id="CHEBI:30616"/>
    </ligand>
</feature>
<dbReference type="SMART" id="SM00220">
    <property type="entry name" value="S_TKc"/>
    <property type="match status" value="1"/>
</dbReference>
<protein>
    <recommendedName>
        <fullName evidence="4">Serine/threonine-protein kinase ATG1</fullName>
        <ecNumber evidence="3">2.7.11.1</ecNumber>
    </recommendedName>
    <alternativeName>
        <fullName evidence="12">Autophagy-related protein 1</fullName>
    </alternativeName>
    <alternativeName>
        <fullName evidence="5">Serine/threonine-protein kinase atg1</fullName>
    </alternativeName>
</protein>
<evidence type="ECO:0000259" key="18">
    <source>
        <dbReference type="PROSITE" id="PS50011"/>
    </source>
</evidence>
<keyword evidence="11" id="KW-0072">Autophagy</keyword>
<dbReference type="InterPro" id="IPR000719">
    <property type="entry name" value="Prot_kinase_dom"/>
</dbReference>
<feature type="compositionally biased region" description="Basic and acidic residues" evidence="16">
    <location>
        <begin position="555"/>
        <end position="571"/>
    </location>
</feature>
<evidence type="ECO:0000256" key="13">
    <source>
        <dbReference type="ARBA" id="ARBA00047899"/>
    </source>
</evidence>
<name>A0ABR0IUN2_9EURO</name>
<evidence type="ECO:0000256" key="10">
    <source>
        <dbReference type="ARBA" id="ARBA00022840"/>
    </source>
</evidence>
<dbReference type="PANTHER" id="PTHR24348:SF22">
    <property type="entry name" value="NON-SPECIFIC SERINE_THREONINE PROTEIN KINASE"/>
    <property type="match status" value="1"/>
</dbReference>
<evidence type="ECO:0000256" key="16">
    <source>
        <dbReference type="SAM" id="MobiDB-lite"/>
    </source>
</evidence>
<dbReference type="Pfam" id="PF00069">
    <property type="entry name" value="Pkinase"/>
    <property type="match status" value="1"/>
</dbReference>
<dbReference type="Gene3D" id="2.60.200.20">
    <property type="match status" value="1"/>
</dbReference>
<keyword evidence="7 19" id="KW-0808">Transferase</keyword>
<keyword evidence="6" id="KW-0723">Serine/threonine-protein kinase</keyword>
<evidence type="ECO:0000256" key="4">
    <source>
        <dbReference type="ARBA" id="ARBA00018572"/>
    </source>
</evidence>
<organism evidence="19 20">
    <name type="scientific">Exophiala sideris</name>
    <dbReference type="NCBI Taxonomy" id="1016849"/>
    <lineage>
        <taxon>Eukaryota</taxon>
        <taxon>Fungi</taxon>
        <taxon>Dikarya</taxon>
        <taxon>Ascomycota</taxon>
        <taxon>Pezizomycotina</taxon>
        <taxon>Eurotiomycetes</taxon>
        <taxon>Chaetothyriomycetidae</taxon>
        <taxon>Chaetothyriales</taxon>
        <taxon>Herpotrichiellaceae</taxon>
        <taxon>Exophiala</taxon>
    </lineage>
</organism>
<dbReference type="SUPFAM" id="SSF56112">
    <property type="entry name" value="Protein kinase-like (PK-like)"/>
    <property type="match status" value="1"/>
</dbReference>
<evidence type="ECO:0000256" key="3">
    <source>
        <dbReference type="ARBA" id="ARBA00012513"/>
    </source>
</evidence>
<feature type="region of interest" description="Disordered" evidence="16">
    <location>
        <begin position="540"/>
        <end position="598"/>
    </location>
</feature>
<comment type="similarity">
    <text evidence="2">Belongs to the protein kinase superfamily. CAMK Ser/Thr protein kinase family. CHEK2 subfamily.</text>
</comment>
<dbReference type="Gene3D" id="1.10.510.10">
    <property type="entry name" value="Transferase(Phosphotransferase) domain 1"/>
    <property type="match status" value="1"/>
</dbReference>
<dbReference type="InterPro" id="IPR011009">
    <property type="entry name" value="Kinase-like_dom_sf"/>
</dbReference>
<dbReference type="PROSITE" id="PS50011">
    <property type="entry name" value="PROTEIN_KINASE_DOM"/>
    <property type="match status" value="1"/>
</dbReference>
<dbReference type="PANTHER" id="PTHR24348">
    <property type="entry name" value="SERINE/THREONINE-PROTEIN KINASE UNC-51-RELATED"/>
    <property type="match status" value="1"/>
</dbReference>
<dbReference type="SUPFAM" id="SSF49879">
    <property type="entry name" value="SMAD/FHA domain"/>
    <property type="match status" value="1"/>
</dbReference>
<comment type="caution">
    <text evidence="19">The sequence shown here is derived from an EMBL/GenBank/DDBJ whole genome shotgun (WGS) entry which is preliminary data.</text>
</comment>
<evidence type="ECO:0000256" key="11">
    <source>
        <dbReference type="ARBA" id="ARBA00023006"/>
    </source>
</evidence>
<dbReference type="EC" id="2.7.11.1" evidence="3"/>